<dbReference type="GO" id="GO:0005737">
    <property type="term" value="C:cytoplasm"/>
    <property type="evidence" value="ECO:0007669"/>
    <property type="project" value="UniProtKB-SubCell"/>
</dbReference>
<accession>A0A2S9Y651</accession>
<comment type="function">
    <text evidence="1">One of several proteins that assist in the late maturation steps of the functional core of the 30S ribosomal subunit. Helps release RbfA from mature subunits. May play a role in the assembly of ribosomal proteins into the subunit. Circularly permuted GTPase that catalyzes slow GTP hydrolysis, GTPase activity is stimulated by the 30S ribosomal subunit.</text>
</comment>
<dbReference type="SUPFAM" id="SSF52540">
    <property type="entry name" value="P-loop containing nucleoside triphosphate hydrolases"/>
    <property type="match status" value="1"/>
</dbReference>
<sequence length="338" mass="36639">MTARQSKRRHARTTEAQSWRATEIDPQGQGTPSSELETGILVAHYGVAVDIRLASGEVRSVKVRRRSGHVVGDRVEVVGERLHRLARDTELRRRDAMGRTHVVAANLDVLGIVVAAVPASPSGFVDRALISARAANIEPFLVINKADLPATQELVARVRETWIDGPGGLDIPVFVVCATRSDTPELTSGLQALRSFFANRPAQPRRAAFVGTSGVGKSSLVNTLLPELALPVGDINSYSGLGRHTTTTATLHSLPDGGELIDTPGFRDFGLVDISVPQLAAFFPGFSELIEHRGPCRFNDCRHDAEPDCTIKAAVAEGRLAPARWQRYRELLAELRPS</sequence>
<keyword evidence="1 4" id="KW-0378">Hydrolase</keyword>
<dbReference type="Gene3D" id="1.10.40.50">
    <property type="entry name" value="Probable gtpase engc, domain 3"/>
    <property type="match status" value="1"/>
</dbReference>
<feature type="binding site" evidence="1">
    <location>
        <begin position="211"/>
        <end position="219"/>
    </location>
    <ligand>
        <name>GTP</name>
        <dbReference type="ChEBI" id="CHEBI:37565"/>
    </ligand>
</feature>
<dbReference type="RefSeq" id="WP_106092926.1">
    <property type="nucleotide sequence ID" value="NZ_PVNL01000118.1"/>
</dbReference>
<keyword evidence="1" id="KW-0694">RNA-binding</keyword>
<dbReference type="CDD" id="cd01854">
    <property type="entry name" value="YjeQ_EngC"/>
    <property type="match status" value="1"/>
</dbReference>
<dbReference type="NCBIfam" id="TIGR00157">
    <property type="entry name" value="ribosome small subunit-dependent GTPase A"/>
    <property type="match status" value="1"/>
</dbReference>
<dbReference type="InterPro" id="IPR027417">
    <property type="entry name" value="P-loop_NTPase"/>
</dbReference>
<dbReference type="OrthoDB" id="9809485at2"/>
<comment type="subunit">
    <text evidence="1">Monomer. Associates with 30S ribosomal subunit, binds 16S rRNA.</text>
</comment>
<dbReference type="PROSITE" id="PS50936">
    <property type="entry name" value="ENGC_GTPASE"/>
    <property type="match status" value="1"/>
</dbReference>
<dbReference type="InterPro" id="IPR004881">
    <property type="entry name" value="Ribosome_biogen_GTPase_RsgA"/>
</dbReference>
<feature type="compositionally biased region" description="Basic residues" evidence="2">
    <location>
        <begin position="1"/>
        <end position="11"/>
    </location>
</feature>
<evidence type="ECO:0000256" key="2">
    <source>
        <dbReference type="SAM" id="MobiDB-lite"/>
    </source>
</evidence>
<evidence type="ECO:0000259" key="3">
    <source>
        <dbReference type="PROSITE" id="PS50936"/>
    </source>
</evidence>
<comment type="cofactor">
    <cofactor evidence="1">
        <name>Zn(2+)</name>
        <dbReference type="ChEBI" id="CHEBI:29105"/>
    </cofactor>
    <text evidence="1">Binds 1 zinc ion per subunit.</text>
</comment>
<dbReference type="EMBL" id="PVNL01000118">
    <property type="protein sequence ID" value="PRQ00574.1"/>
    <property type="molecule type" value="Genomic_DNA"/>
</dbReference>
<dbReference type="InterPro" id="IPR010914">
    <property type="entry name" value="RsgA_GTPase_dom"/>
</dbReference>
<keyword evidence="1" id="KW-0690">Ribosome biogenesis</keyword>
<dbReference type="Gene3D" id="3.40.50.300">
    <property type="entry name" value="P-loop containing nucleotide triphosphate hydrolases"/>
    <property type="match status" value="1"/>
</dbReference>
<dbReference type="PANTHER" id="PTHR32120">
    <property type="entry name" value="SMALL RIBOSOMAL SUBUNIT BIOGENESIS GTPASE RSGA"/>
    <property type="match status" value="1"/>
</dbReference>
<reference evidence="4 5" key="1">
    <citation type="submission" date="2018-03" db="EMBL/GenBank/DDBJ databases">
        <title>Draft Genome Sequences of the Obligatory Marine Myxobacteria Enhygromyxa salina SWB007.</title>
        <authorList>
            <person name="Poehlein A."/>
            <person name="Moghaddam J.A."/>
            <person name="Harms H."/>
            <person name="Alanjari M."/>
            <person name="Koenig G.M."/>
            <person name="Daniel R."/>
            <person name="Schaeberle T.F."/>
        </authorList>
    </citation>
    <scope>NUCLEOTIDE SEQUENCE [LARGE SCALE GENOMIC DNA]</scope>
    <source>
        <strain evidence="4 5">SWB007</strain>
    </source>
</reference>
<feature type="binding site" evidence="1">
    <location>
        <begin position="144"/>
        <end position="147"/>
    </location>
    <ligand>
        <name>GTP</name>
        <dbReference type="ChEBI" id="CHEBI:37565"/>
    </ligand>
</feature>
<dbReference type="GO" id="GO:0042274">
    <property type="term" value="P:ribosomal small subunit biogenesis"/>
    <property type="evidence" value="ECO:0007669"/>
    <property type="project" value="UniProtKB-UniRule"/>
</dbReference>
<protein>
    <recommendedName>
        <fullName evidence="1">Small ribosomal subunit biogenesis GTPase RsgA</fullName>
        <ecNumber evidence="1">3.6.1.-</ecNumber>
    </recommendedName>
</protein>
<feature type="binding site" evidence="1">
    <location>
        <position position="309"/>
    </location>
    <ligand>
        <name>Zn(2+)</name>
        <dbReference type="ChEBI" id="CHEBI:29105"/>
    </ligand>
</feature>
<name>A0A2S9Y651_9BACT</name>
<dbReference type="GO" id="GO:0019843">
    <property type="term" value="F:rRNA binding"/>
    <property type="evidence" value="ECO:0007669"/>
    <property type="project" value="UniProtKB-KW"/>
</dbReference>
<dbReference type="GO" id="GO:0003924">
    <property type="term" value="F:GTPase activity"/>
    <property type="evidence" value="ECO:0007669"/>
    <property type="project" value="UniProtKB-UniRule"/>
</dbReference>
<dbReference type="Proteomes" id="UP000238823">
    <property type="component" value="Unassembled WGS sequence"/>
</dbReference>
<dbReference type="GO" id="GO:0046872">
    <property type="term" value="F:metal ion binding"/>
    <property type="evidence" value="ECO:0007669"/>
    <property type="project" value="UniProtKB-KW"/>
</dbReference>
<evidence type="ECO:0000313" key="5">
    <source>
        <dbReference type="Proteomes" id="UP000238823"/>
    </source>
</evidence>
<feature type="domain" description="EngC GTPase" evidence="3">
    <location>
        <begin position="105"/>
        <end position="267"/>
    </location>
</feature>
<keyword evidence="1" id="KW-0547">Nucleotide-binding</keyword>
<dbReference type="PANTHER" id="PTHR32120:SF11">
    <property type="entry name" value="SMALL RIBOSOMAL SUBUNIT BIOGENESIS GTPASE RSGA 1, MITOCHONDRIAL-RELATED"/>
    <property type="match status" value="1"/>
</dbReference>
<proteinExistence type="inferred from homology"/>
<gene>
    <name evidence="1 4" type="primary">rsgA</name>
    <name evidence="4" type="ORF">ENSA7_60680</name>
</gene>
<feature type="binding site" evidence="1">
    <location>
        <position position="301"/>
    </location>
    <ligand>
        <name>Zn(2+)</name>
        <dbReference type="ChEBI" id="CHEBI:29105"/>
    </ligand>
</feature>
<keyword evidence="1" id="KW-0479">Metal-binding</keyword>
<dbReference type="Pfam" id="PF03193">
    <property type="entry name" value="RsgA_GTPase"/>
    <property type="match status" value="1"/>
</dbReference>
<dbReference type="HAMAP" id="MF_01820">
    <property type="entry name" value="GTPase_RsgA"/>
    <property type="match status" value="1"/>
</dbReference>
<keyword evidence="1" id="KW-0963">Cytoplasm</keyword>
<dbReference type="EC" id="3.6.1.-" evidence="1"/>
<feature type="binding site" evidence="1">
    <location>
        <position position="296"/>
    </location>
    <ligand>
        <name>Zn(2+)</name>
        <dbReference type="ChEBI" id="CHEBI:29105"/>
    </ligand>
</feature>
<comment type="similarity">
    <text evidence="1">Belongs to the TRAFAC class YlqF/YawG GTPase family. RsgA subfamily.</text>
</comment>
<evidence type="ECO:0000256" key="1">
    <source>
        <dbReference type="HAMAP-Rule" id="MF_01820"/>
    </source>
</evidence>
<dbReference type="GO" id="GO:0005525">
    <property type="term" value="F:GTP binding"/>
    <property type="evidence" value="ECO:0007669"/>
    <property type="project" value="UniProtKB-UniRule"/>
</dbReference>
<organism evidence="4 5">
    <name type="scientific">Enhygromyxa salina</name>
    <dbReference type="NCBI Taxonomy" id="215803"/>
    <lineage>
        <taxon>Bacteria</taxon>
        <taxon>Pseudomonadati</taxon>
        <taxon>Myxococcota</taxon>
        <taxon>Polyangia</taxon>
        <taxon>Nannocystales</taxon>
        <taxon>Nannocystaceae</taxon>
        <taxon>Enhygromyxa</taxon>
    </lineage>
</organism>
<keyword evidence="1" id="KW-0862">Zinc</keyword>
<comment type="caution">
    <text evidence="4">The sequence shown here is derived from an EMBL/GenBank/DDBJ whole genome shotgun (WGS) entry which is preliminary data.</text>
</comment>
<evidence type="ECO:0000313" key="4">
    <source>
        <dbReference type="EMBL" id="PRQ00574.1"/>
    </source>
</evidence>
<dbReference type="AlphaFoldDB" id="A0A2S9Y651"/>
<keyword evidence="1" id="KW-0342">GTP-binding</keyword>
<keyword evidence="1" id="KW-0699">rRNA-binding</keyword>
<comment type="subcellular location">
    <subcellularLocation>
        <location evidence="1">Cytoplasm</location>
    </subcellularLocation>
</comment>
<feature type="region of interest" description="Disordered" evidence="2">
    <location>
        <begin position="1"/>
        <end position="33"/>
    </location>
</feature>
<feature type="binding site" evidence="1">
    <location>
        <position position="303"/>
    </location>
    <ligand>
        <name>Zn(2+)</name>
        <dbReference type="ChEBI" id="CHEBI:29105"/>
    </ligand>
</feature>